<organism evidence="3 4">
    <name type="scientific">Vanilla planifolia</name>
    <name type="common">Vanilla</name>
    <dbReference type="NCBI Taxonomy" id="51239"/>
    <lineage>
        <taxon>Eukaryota</taxon>
        <taxon>Viridiplantae</taxon>
        <taxon>Streptophyta</taxon>
        <taxon>Embryophyta</taxon>
        <taxon>Tracheophyta</taxon>
        <taxon>Spermatophyta</taxon>
        <taxon>Magnoliopsida</taxon>
        <taxon>Liliopsida</taxon>
        <taxon>Asparagales</taxon>
        <taxon>Orchidaceae</taxon>
        <taxon>Vanilloideae</taxon>
        <taxon>Vanilleae</taxon>
        <taxon>Vanilla</taxon>
    </lineage>
</organism>
<dbReference type="Proteomes" id="UP000636800">
    <property type="component" value="Unassembled WGS sequence"/>
</dbReference>
<name>A0A835P4R7_VANPL</name>
<evidence type="ECO:0000313" key="3">
    <source>
        <dbReference type="EMBL" id="KAG0445828.1"/>
    </source>
</evidence>
<feature type="compositionally biased region" description="Basic and acidic residues" evidence="1">
    <location>
        <begin position="76"/>
        <end position="89"/>
    </location>
</feature>
<protein>
    <submittedName>
        <fullName evidence="3">Uncharacterized protein</fullName>
    </submittedName>
</protein>
<keyword evidence="4" id="KW-1185">Reference proteome</keyword>
<evidence type="ECO:0000313" key="5">
    <source>
        <dbReference type="Proteomes" id="UP000639772"/>
    </source>
</evidence>
<dbReference type="Proteomes" id="UP000639772">
    <property type="component" value="Unassembled WGS sequence"/>
</dbReference>
<accession>A0A835P4R7</accession>
<proteinExistence type="predicted"/>
<sequence>MREAEEAREAAAGFAITHNQRPPVGIRRRDGEGVMRVLYERRRQSELWADGSGIVAYQHLQWWEEVQWERSMAGKRPREKERRSQEETARLPPDCPKAR</sequence>
<reference evidence="4 5" key="1">
    <citation type="journal article" date="2020" name="Nat. Food">
        <title>A phased Vanilla planifolia genome enables genetic improvement of flavour and production.</title>
        <authorList>
            <person name="Hasing T."/>
            <person name="Tang H."/>
            <person name="Brym M."/>
            <person name="Khazi F."/>
            <person name="Huang T."/>
            <person name="Chambers A.H."/>
        </authorList>
    </citation>
    <scope>NUCLEOTIDE SEQUENCE [LARGE SCALE GENOMIC DNA]</scope>
    <source>
        <tissue evidence="3">Leaf</tissue>
    </source>
</reference>
<evidence type="ECO:0000313" key="4">
    <source>
        <dbReference type="Proteomes" id="UP000636800"/>
    </source>
</evidence>
<feature type="region of interest" description="Disordered" evidence="1">
    <location>
        <begin position="70"/>
        <end position="99"/>
    </location>
</feature>
<dbReference type="EMBL" id="JADCNL010000647">
    <property type="protein sequence ID" value="KAG0445828.1"/>
    <property type="molecule type" value="Genomic_DNA"/>
</dbReference>
<evidence type="ECO:0000313" key="2">
    <source>
        <dbReference type="EMBL" id="KAG0445803.1"/>
    </source>
</evidence>
<dbReference type="AlphaFoldDB" id="A0A835P4R7"/>
<evidence type="ECO:0000256" key="1">
    <source>
        <dbReference type="SAM" id="MobiDB-lite"/>
    </source>
</evidence>
<comment type="caution">
    <text evidence="3">The sequence shown here is derived from an EMBL/GenBank/DDBJ whole genome shotgun (WGS) entry which is preliminary data.</text>
</comment>
<gene>
    <name evidence="3" type="ORF">HPP92_029139</name>
    <name evidence="2" type="ORF">HPP92_029150</name>
</gene>
<dbReference type="EMBL" id="JADCNM010000648">
    <property type="protein sequence ID" value="KAG0445803.1"/>
    <property type="molecule type" value="Genomic_DNA"/>
</dbReference>